<proteinExistence type="predicted"/>
<dbReference type="Proteomes" id="UP000050525">
    <property type="component" value="Unassembled WGS sequence"/>
</dbReference>
<organism evidence="2 3">
    <name type="scientific">Alligator mississippiensis</name>
    <name type="common">American alligator</name>
    <dbReference type="NCBI Taxonomy" id="8496"/>
    <lineage>
        <taxon>Eukaryota</taxon>
        <taxon>Metazoa</taxon>
        <taxon>Chordata</taxon>
        <taxon>Craniata</taxon>
        <taxon>Vertebrata</taxon>
        <taxon>Euteleostomi</taxon>
        <taxon>Archelosauria</taxon>
        <taxon>Archosauria</taxon>
        <taxon>Crocodylia</taxon>
        <taxon>Alligatoridae</taxon>
        <taxon>Alligatorinae</taxon>
        <taxon>Alligator</taxon>
    </lineage>
</organism>
<feature type="compositionally biased region" description="Basic and acidic residues" evidence="1">
    <location>
        <begin position="1"/>
        <end position="18"/>
    </location>
</feature>
<dbReference type="EMBL" id="AKHW03000533">
    <property type="protein sequence ID" value="KYO45872.1"/>
    <property type="molecule type" value="Genomic_DNA"/>
</dbReference>
<dbReference type="AlphaFoldDB" id="A0A151PA11"/>
<evidence type="ECO:0000256" key="1">
    <source>
        <dbReference type="SAM" id="MobiDB-lite"/>
    </source>
</evidence>
<name>A0A151PA11_ALLMI</name>
<evidence type="ECO:0000313" key="2">
    <source>
        <dbReference type="EMBL" id="KYO45872.1"/>
    </source>
</evidence>
<reference evidence="2 3" key="1">
    <citation type="journal article" date="2012" name="Genome Biol.">
        <title>Sequencing three crocodilian genomes to illuminate the evolution of archosaurs and amniotes.</title>
        <authorList>
            <person name="St John J.A."/>
            <person name="Braun E.L."/>
            <person name="Isberg S.R."/>
            <person name="Miles L.G."/>
            <person name="Chong A.Y."/>
            <person name="Gongora J."/>
            <person name="Dalzell P."/>
            <person name="Moran C."/>
            <person name="Bed'hom B."/>
            <person name="Abzhanov A."/>
            <person name="Burgess S.C."/>
            <person name="Cooksey A.M."/>
            <person name="Castoe T.A."/>
            <person name="Crawford N.G."/>
            <person name="Densmore L.D."/>
            <person name="Drew J.C."/>
            <person name="Edwards S.V."/>
            <person name="Faircloth B.C."/>
            <person name="Fujita M.K."/>
            <person name="Greenwold M.J."/>
            <person name="Hoffmann F.G."/>
            <person name="Howard J.M."/>
            <person name="Iguchi T."/>
            <person name="Janes D.E."/>
            <person name="Khan S.Y."/>
            <person name="Kohno S."/>
            <person name="de Koning A.J."/>
            <person name="Lance S.L."/>
            <person name="McCarthy F.M."/>
            <person name="McCormack J.E."/>
            <person name="Merchant M.E."/>
            <person name="Peterson D.G."/>
            <person name="Pollock D.D."/>
            <person name="Pourmand N."/>
            <person name="Raney B.J."/>
            <person name="Roessler K.A."/>
            <person name="Sanford J.R."/>
            <person name="Sawyer R.H."/>
            <person name="Schmidt C.J."/>
            <person name="Triplett E.W."/>
            <person name="Tuberville T.D."/>
            <person name="Venegas-Anaya M."/>
            <person name="Howard J.T."/>
            <person name="Jarvis E.D."/>
            <person name="Guillette L.J.Jr."/>
            <person name="Glenn T.C."/>
            <person name="Green R.E."/>
            <person name="Ray D.A."/>
        </authorList>
    </citation>
    <scope>NUCLEOTIDE SEQUENCE [LARGE SCALE GENOMIC DNA]</scope>
    <source>
        <strain evidence="2">KSC_2009_1</strain>
    </source>
</reference>
<evidence type="ECO:0000313" key="3">
    <source>
        <dbReference type="Proteomes" id="UP000050525"/>
    </source>
</evidence>
<protein>
    <submittedName>
        <fullName evidence="2">Uncharacterized protein</fullName>
    </submittedName>
</protein>
<accession>A0A151PA11</accession>
<feature type="region of interest" description="Disordered" evidence="1">
    <location>
        <begin position="1"/>
        <end position="23"/>
    </location>
</feature>
<sequence>MVERKRFENYRPSRPKKEEKKKRSYLGVQEAYWSTIQFPIPAWQPGQLHAPAPNLLRPHPRRHEYRCGTKG</sequence>
<gene>
    <name evidence="2" type="ORF">Y1Q_0021504</name>
</gene>
<comment type="caution">
    <text evidence="2">The sequence shown here is derived from an EMBL/GenBank/DDBJ whole genome shotgun (WGS) entry which is preliminary data.</text>
</comment>
<keyword evidence="3" id="KW-1185">Reference proteome</keyword>
<feature type="region of interest" description="Disordered" evidence="1">
    <location>
        <begin position="50"/>
        <end position="71"/>
    </location>
</feature>